<organism evidence="3 4">
    <name type="scientific">Epiphyllum virus 4</name>
    <dbReference type="NCBI Taxonomy" id="2713640"/>
    <lineage>
        <taxon>Viruses</taxon>
        <taxon>Riboviria</taxon>
        <taxon>Pararnavirae</taxon>
        <taxon>Artverviricota</taxon>
        <taxon>Revtraviricetes</taxon>
        <taxon>Ortervirales</taxon>
        <taxon>Caulimoviridae</taxon>
        <taxon>Cavemovirus</taxon>
        <taxon>Cavemovirus deltaepiphylli</taxon>
    </lineage>
</organism>
<evidence type="ECO:0000313" key="3">
    <source>
        <dbReference type="EMBL" id="QIE08171.1"/>
    </source>
</evidence>
<feature type="region of interest" description="Disordered" evidence="2">
    <location>
        <begin position="329"/>
        <end position="358"/>
    </location>
</feature>
<evidence type="ECO:0000313" key="4">
    <source>
        <dbReference type="Proteomes" id="UP000682915"/>
    </source>
</evidence>
<dbReference type="RefSeq" id="YP_010087808.1">
    <property type="nucleotide sequence ID" value="NC_055588.1"/>
</dbReference>
<dbReference type="KEGG" id="vg:65103126"/>
<accession>A0A6G6CZ15</accession>
<feature type="coiled-coil region" evidence="1">
    <location>
        <begin position="5"/>
        <end position="32"/>
    </location>
</feature>
<proteinExistence type="predicted"/>
<name>A0A6G6CZ15_9VIRU</name>
<keyword evidence="1" id="KW-0175">Coiled coil</keyword>
<protein>
    <submittedName>
        <fullName evidence="3">Putative inclusion body protein</fullName>
    </submittedName>
</protein>
<feature type="compositionally biased region" description="Basic and acidic residues" evidence="2">
    <location>
        <begin position="348"/>
        <end position="358"/>
    </location>
</feature>
<dbReference type="Proteomes" id="UP000682915">
    <property type="component" value="Segment"/>
</dbReference>
<keyword evidence="4" id="KW-1185">Reference proteome</keyword>
<evidence type="ECO:0000256" key="2">
    <source>
        <dbReference type="SAM" id="MobiDB-lite"/>
    </source>
</evidence>
<reference evidence="3" key="1">
    <citation type="submission" date="2019-07" db="EMBL/GenBank/DDBJ databases">
        <title>First identification and molecular characterization of a novel cavemovirus infecting Epiphyllum spp.</title>
        <authorList>
            <person name="Zheng L."/>
            <person name="Cao M."/>
            <person name="Wu L."/>
            <person name="Liu H."/>
            <person name="Li R."/>
        </authorList>
    </citation>
    <scope>NUCLEOTIDE SEQUENCE</scope>
    <source>
        <strain evidence="3">Ebert</strain>
    </source>
</reference>
<evidence type="ECO:0000256" key="1">
    <source>
        <dbReference type="SAM" id="Coils"/>
    </source>
</evidence>
<dbReference type="EMBL" id="MN153807">
    <property type="protein sequence ID" value="QIE08171.1"/>
    <property type="molecule type" value="Genomic_DNA"/>
</dbReference>
<sequence length="358" mass="41969">MEQLLQQVMNKLDNMDAKISTLSNKIAQIETQIPTKRETAEHISWKSKTISEKIAKYGKEEKKPITWVSSQKLKPQNIAERYTDNLVQTLTYLAEKHPKIEELYSLTGYNKLVADKNTDQQLVLTAYNYGLLQVLYIENLSQLELFDKEIRIAYQKFQQITKADLIYMRIYSAMAEPYENKVIPKIELIKFGITYTKLQYDEVYEQESLRDTNIKEFIHHKRALGILIIQRELENTNNQIWLYSNNDGRLIYSISRTTNEDVKNIVADWSQKLNMPEGVFPKCSIKNPMMTMKTMEILCDIARRQIYTKHKCNLCTKMKDVKISDPVFPTAQFPTEQTDNNDDIMHDEEDKTKATHED</sequence>
<dbReference type="GeneID" id="65103126"/>